<dbReference type="Proteomes" id="UP000320390">
    <property type="component" value="Chromosome"/>
</dbReference>
<name>A0A518EP35_9BACT</name>
<dbReference type="AlphaFoldDB" id="A0A518EP35"/>
<keyword evidence="10" id="KW-1185">Reference proteome</keyword>
<evidence type="ECO:0000256" key="1">
    <source>
        <dbReference type="ARBA" id="ARBA00004418"/>
    </source>
</evidence>
<proteinExistence type="predicted"/>
<reference evidence="9 10" key="1">
    <citation type="submission" date="2019-02" db="EMBL/GenBank/DDBJ databases">
        <title>Deep-cultivation of Planctomycetes and their phenomic and genomic characterization uncovers novel biology.</title>
        <authorList>
            <person name="Wiegand S."/>
            <person name="Jogler M."/>
            <person name="Boedeker C."/>
            <person name="Pinto D."/>
            <person name="Vollmers J."/>
            <person name="Rivas-Marin E."/>
            <person name="Kohn T."/>
            <person name="Peeters S.H."/>
            <person name="Heuer A."/>
            <person name="Rast P."/>
            <person name="Oberbeckmann S."/>
            <person name="Bunk B."/>
            <person name="Jeske O."/>
            <person name="Meyerdierks A."/>
            <person name="Storesund J.E."/>
            <person name="Kallscheuer N."/>
            <person name="Luecker S."/>
            <person name="Lage O.M."/>
            <person name="Pohl T."/>
            <person name="Merkel B.J."/>
            <person name="Hornburger P."/>
            <person name="Mueller R.-W."/>
            <person name="Bruemmer F."/>
            <person name="Labrenz M."/>
            <person name="Spormann A.M."/>
            <person name="Op den Camp H."/>
            <person name="Overmann J."/>
            <person name="Amann R."/>
            <person name="Jetten M.S.M."/>
            <person name="Mascher T."/>
            <person name="Medema M.H."/>
            <person name="Devos D.P."/>
            <person name="Kaster A.-K."/>
            <person name="Ovreas L."/>
            <person name="Rohde M."/>
            <person name="Galperin M.Y."/>
            <person name="Jogler C."/>
        </authorList>
    </citation>
    <scope>NUCLEOTIDE SEQUENCE [LARGE SCALE GENOMIC DNA]</scope>
    <source>
        <strain evidence="9 10">Poly30</strain>
    </source>
</reference>
<protein>
    <recommendedName>
        <fullName evidence="8">AlgX/AlgJ SGNH hydrolase-like domain-containing protein</fullName>
    </recommendedName>
</protein>
<evidence type="ECO:0000256" key="7">
    <source>
        <dbReference type="SAM" id="MobiDB-lite"/>
    </source>
</evidence>
<dbReference type="UniPathway" id="UPA00286"/>
<sequence length="452" mass="50282">MELFGTSPAGFLFFGKAGWVFSSALHSMESFTGTAPLSGVQLRAWQRSLEDRRSWLQARGIDHAVVLVPHKSSVYPELLPDSIQRHRGVSRREQLYAWMEEHTDVVMIDVAPAMIAAKPSPGVLEGAETTLTNIYSPHGVHWTAVGAHAGHVPVAEYLHEHHGAPPPRPLDAFEIIKHEKSGDSWASRMLLDGVIHMNDLELRPKEPDGVRYGRPPGGTIKDVQSTHPDASRPRVLLVHDSFGTDIRPLLSWHASVLESRWRGWVEKDVVERVKPDIVIELYTEVVLETRKPYRRPEYLGDGARAQFEAAQVVHRVDLSEPLKFDSKPFQQTATYADGTARVVLHRGPSRPAIEPRLEGLPETVELFMALDITAKVPGTIGVYPALSLDRLPTEGEIIPVEVPGADDPEAGPTLIPLLPLPANAKIWLFLPPNLQEVEIRSIEFRALERRDG</sequence>
<dbReference type="RefSeq" id="WP_145195499.1">
    <property type="nucleotide sequence ID" value="NZ_CP036434.1"/>
</dbReference>
<evidence type="ECO:0000256" key="5">
    <source>
        <dbReference type="ARBA" id="ARBA00022764"/>
    </source>
</evidence>
<dbReference type="OrthoDB" id="278039at2"/>
<comment type="pathway">
    <text evidence="2">Glycan biosynthesis; alginate biosynthesis.</text>
</comment>
<gene>
    <name evidence="9" type="ORF">Poly30_13510</name>
</gene>
<evidence type="ECO:0000256" key="3">
    <source>
        <dbReference type="ARBA" id="ARBA00022679"/>
    </source>
</evidence>
<comment type="subcellular location">
    <subcellularLocation>
        <location evidence="1">Periplasm</location>
    </subcellularLocation>
</comment>
<feature type="domain" description="AlgX/AlgJ SGNH hydrolase-like" evidence="8">
    <location>
        <begin position="14"/>
        <end position="184"/>
    </location>
</feature>
<evidence type="ECO:0000313" key="9">
    <source>
        <dbReference type="EMBL" id="QDV05848.1"/>
    </source>
</evidence>
<evidence type="ECO:0000259" key="8">
    <source>
        <dbReference type="Pfam" id="PF16822"/>
    </source>
</evidence>
<evidence type="ECO:0000256" key="6">
    <source>
        <dbReference type="ARBA" id="ARBA00022841"/>
    </source>
</evidence>
<evidence type="ECO:0000313" key="10">
    <source>
        <dbReference type="Proteomes" id="UP000320390"/>
    </source>
</evidence>
<evidence type="ECO:0000256" key="2">
    <source>
        <dbReference type="ARBA" id="ARBA00005182"/>
    </source>
</evidence>
<feature type="region of interest" description="Disordered" evidence="7">
    <location>
        <begin position="206"/>
        <end position="227"/>
    </location>
</feature>
<dbReference type="GO" id="GO:0042597">
    <property type="term" value="C:periplasmic space"/>
    <property type="evidence" value="ECO:0007669"/>
    <property type="project" value="UniProtKB-SubCell"/>
</dbReference>
<dbReference type="GO" id="GO:0016740">
    <property type="term" value="F:transferase activity"/>
    <property type="evidence" value="ECO:0007669"/>
    <property type="project" value="UniProtKB-KW"/>
</dbReference>
<accession>A0A518EP35</accession>
<keyword evidence="3" id="KW-0808">Transferase</keyword>
<evidence type="ECO:0000256" key="4">
    <source>
        <dbReference type="ARBA" id="ARBA00022729"/>
    </source>
</evidence>
<dbReference type="InterPro" id="IPR031811">
    <property type="entry name" value="ALGX/ALGJ_SGNH-like"/>
</dbReference>
<dbReference type="EMBL" id="CP036434">
    <property type="protein sequence ID" value="QDV05848.1"/>
    <property type="molecule type" value="Genomic_DNA"/>
</dbReference>
<organism evidence="9 10">
    <name type="scientific">Saltatorellus ferox</name>
    <dbReference type="NCBI Taxonomy" id="2528018"/>
    <lineage>
        <taxon>Bacteria</taxon>
        <taxon>Pseudomonadati</taxon>
        <taxon>Planctomycetota</taxon>
        <taxon>Planctomycetia</taxon>
        <taxon>Planctomycetia incertae sedis</taxon>
        <taxon>Saltatorellus</taxon>
    </lineage>
</organism>
<dbReference type="GO" id="GO:0042121">
    <property type="term" value="P:alginic acid biosynthetic process"/>
    <property type="evidence" value="ECO:0007669"/>
    <property type="project" value="UniProtKB-UniPathway"/>
</dbReference>
<keyword evidence="4" id="KW-0732">Signal</keyword>
<keyword evidence="5" id="KW-0574">Periplasm</keyword>
<dbReference type="Pfam" id="PF16822">
    <property type="entry name" value="ALGX"/>
    <property type="match status" value="1"/>
</dbReference>
<keyword evidence="6" id="KW-0016">Alginate biosynthesis</keyword>